<feature type="domain" description="DUF7923" evidence="1">
    <location>
        <begin position="53"/>
        <end position="155"/>
    </location>
</feature>
<accession>A0ABR4AER2</accession>
<keyword evidence="4" id="KW-1185">Reference proteome</keyword>
<dbReference type="Pfam" id="PF25543">
    <property type="entry name" value="zf-CCCH_tandem"/>
    <property type="match status" value="1"/>
</dbReference>
<comment type="caution">
    <text evidence="3">The sequence shown here is derived from an EMBL/GenBank/DDBJ whole genome shotgun (WGS) entry which is preliminary data.</text>
</comment>
<sequence>MARNNDSTSRYSNTVSRCEITSQLPVDSPATARIYRSQHGNPRRTYNQGDNHTEAFVQVIIDCDCLHFENEWIMGNWSAGRLVAEEIQIDVLEYLNRNDFETRDLSISVYAYANVSKLADHYFQQGFGSSQTFMGFWSGFNSLSSKGCYFEDIGTSGIHWPGGVFLRSLGSHACKRNILANPTISEYRSITETYLSLLEESKRAGIADRLLGLDFDPGIFKTASVGYLWRQVLMETPLSSVPIDSPHSRFHSVLRNRFGQRIDPALEVLNEQMTAVRIDKLCNGFCIRGHCRHQSPCKFQHRLISEQELAALRVIAREAPCMHGTWCRDPSCFFGHNCTQDYSCVRSVCKFSPAMHLLSKEAVNIPSTGLSSISQSADKLPPFSTDANSVHHDVL</sequence>
<dbReference type="PANTHER" id="PTHR37543">
    <property type="entry name" value="CCCH ZINC FINGER DNA BINDING PROTEIN (AFU_ORTHOLOGUE AFUA_5G12760)"/>
    <property type="match status" value="1"/>
</dbReference>
<evidence type="ECO:0000313" key="4">
    <source>
        <dbReference type="Proteomes" id="UP001590950"/>
    </source>
</evidence>
<evidence type="ECO:0000259" key="2">
    <source>
        <dbReference type="Pfam" id="PF25543"/>
    </source>
</evidence>
<evidence type="ECO:0000259" key="1">
    <source>
        <dbReference type="Pfam" id="PF25540"/>
    </source>
</evidence>
<dbReference type="Pfam" id="PF25540">
    <property type="entry name" value="DUF7923"/>
    <property type="match status" value="1"/>
</dbReference>
<dbReference type="InterPro" id="IPR057654">
    <property type="entry name" value="Znf-CCCH_tandem"/>
</dbReference>
<evidence type="ECO:0000313" key="3">
    <source>
        <dbReference type="EMBL" id="KAL2041888.1"/>
    </source>
</evidence>
<dbReference type="Proteomes" id="UP001590950">
    <property type="component" value="Unassembled WGS sequence"/>
</dbReference>
<dbReference type="EMBL" id="JBEFKJ010000015">
    <property type="protein sequence ID" value="KAL2041888.1"/>
    <property type="molecule type" value="Genomic_DNA"/>
</dbReference>
<feature type="domain" description="Tandem CCCH zinc finger" evidence="2">
    <location>
        <begin position="311"/>
        <end position="358"/>
    </location>
</feature>
<evidence type="ECO:0008006" key="5">
    <source>
        <dbReference type="Google" id="ProtNLM"/>
    </source>
</evidence>
<dbReference type="PANTHER" id="PTHR37543:SF1">
    <property type="entry name" value="CCCH ZINC FINGER DNA BINDING PROTEIN (AFU_ORTHOLOGUE AFUA_5G12760)"/>
    <property type="match status" value="1"/>
</dbReference>
<reference evidence="3 4" key="1">
    <citation type="submission" date="2024-09" db="EMBL/GenBank/DDBJ databases">
        <title>Rethinking Asexuality: The Enigmatic Case of Functional Sexual Genes in Lepraria (Stereocaulaceae).</title>
        <authorList>
            <person name="Doellman M."/>
            <person name="Sun Y."/>
            <person name="Barcenas-Pena A."/>
            <person name="Lumbsch H.T."/>
            <person name="Grewe F."/>
        </authorList>
    </citation>
    <scope>NUCLEOTIDE SEQUENCE [LARGE SCALE GENOMIC DNA]</scope>
    <source>
        <strain evidence="3 4">Mercado 3170</strain>
    </source>
</reference>
<organism evidence="3 4">
    <name type="scientific">Stereocaulon virgatum</name>
    <dbReference type="NCBI Taxonomy" id="373712"/>
    <lineage>
        <taxon>Eukaryota</taxon>
        <taxon>Fungi</taxon>
        <taxon>Dikarya</taxon>
        <taxon>Ascomycota</taxon>
        <taxon>Pezizomycotina</taxon>
        <taxon>Lecanoromycetes</taxon>
        <taxon>OSLEUM clade</taxon>
        <taxon>Lecanoromycetidae</taxon>
        <taxon>Lecanorales</taxon>
        <taxon>Lecanorineae</taxon>
        <taxon>Stereocaulaceae</taxon>
        <taxon>Stereocaulon</taxon>
    </lineage>
</organism>
<gene>
    <name evidence="3" type="ORF">N7G274_005075</name>
</gene>
<protein>
    <recommendedName>
        <fullName evidence="5">C3H1-type domain-containing protein</fullName>
    </recommendedName>
</protein>
<name>A0ABR4AER2_9LECA</name>
<proteinExistence type="predicted"/>
<dbReference type="InterPro" id="IPR057683">
    <property type="entry name" value="DUF7923"/>
</dbReference>